<reference evidence="1" key="1">
    <citation type="journal article" date="2015" name="MBio">
        <title>Eco-Evolutionary Dynamics of Episomes among Ecologically Cohesive Bacterial Populations.</title>
        <authorList>
            <person name="Xue H."/>
            <person name="Cordero O.X."/>
            <person name="Camas F.M."/>
            <person name="Trimble W."/>
            <person name="Meyer F."/>
            <person name="Guglielmini J."/>
            <person name="Rocha E.P."/>
            <person name="Polz M.F."/>
        </authorList>
    </citation>
    <scope>NUCLEOTIDE SEQUENCE</scope>
    <source>
        <strain evidence="1">FF_146</strain>
    </source>
</reference>
<organism evidence="1">
    <name type="scientific">Vibrio genomosp. F6</name>
    <dbReference type="NCBI Taxonomy" id="723172"/>
    <lineage>
        <taxon>Bacteria</taxon>
        <taxon>Pseudomonadati</taxon>
        <taxon>Pseudomonadota</taxon>
        <taxon>Gammaproteobacteria</taxon>
        <taxon>Vibrionales</taxon>
        <taxon>Vibrionaceae</taxon>
        <taxon>Vibrio</taxon>
    </lineage>
</organism>
<protein>
    <submittedName>
        <fullName evidence="1">Uncharacterized protein</fullName>
    </submittedName>
</protein>
<evidence type="ECO:0000313" key="1">
    <source>
        <dbReference type="EMBL" id="AKN36682.1"/>
    </source>
</evidence>
<proteinExistence type="predicted"/>
<name>A0A0H3ZQH9_9VIBR</name>
<dbReference type="AlphaFoldDB" id="A0A0H3ZQH9"/>
<accession>A0A0H3ZQH9</accession>
<dbReference type="EMBL" id="KP795505">
    <property type="protein sequence ID" value="AKN36682.1"/>
    <property type="molecule type" value="Genomic_DNA"/>
</dbReference>
<sequence>MVAGGCDALTDRHIQAIRLSQLHVSVFKCCAGWVKADGLAILLSQCRHGIARFIDAGDNKALGLLVFPLSECHAWFVVLDERLLRFREKVRHLGKESGLDARKGLGVF</sequence>